<dbReference type="Pfam" id="PF09822">
    <property type="entry name" value="ABC_transp_aux"/>
    <property type="match status" value="1"/>
</dbReference>
<feature type="transmembrane region" description="Helical" evidence="1">
    <location>
        <begin position="65"/>
        <end position="90"/>
    </location>
</feature>
<dbReference type="PANTHER" id="PTHR37305">
    <property type="entry name" value="INTEGRAL MEMBRANE PROTEIN-RELATED"/>
    <property type="match status" value="1"/>
</dbReference>
<evidence type="ECO:0000256" key="1">
    <source>
        <dbReference type="SAM" id="Phobius"/>
    </source>
</evidence>
<keyword evidence="4" id="KW-1185">Reference proteome</keyword>
<organism evidence="3 4">
    <name type="scientific">Chitinophaga defluvii</name>
    <dbReference type="NCBI Taxonomy" id="3163343"/>
    <lineage>
        <taxon>Bacteria</taxon>
        <taxon>Pseudomonadati</taxon>
        <taxon>Bacteroidota</taxon>
        <taxon>Chitinophagia</taxon>
        <taxon>Chitinophagales</taxon>
        <taxon>Chitinophagaceae</taxon>
        <taxon>Chitinophaga</taxon>
    </lineage>
</organism>
<gene>
    <name evidence="3" type="ORF">ABR189_22210</name>
</gene>
<feature type="transmembrane region" description="Helical" evidence="1">
    <location>
        <begin position="261"/>
        <end position="280"/>
    </location>
</feature>
<evidence type="ECO:0000313" key="3">
    <source>
        <dbReference type="EMBL" id="MET7000121.1"/>
    </source>
</evidence>
<sequence>MKKILRIARVELSALFYSPIAWFLLILFFVQVAVAYLKKIETLATSQELGRALQNLTFKVFADPAMSGIFITGVLNNLYLYIPLITMGLISREVSSGTIKLLYSSPVKLSHIVLGKYLAMLVFNLCMMAALVIVAVFASFHIEAFDWGMILSGLLGIFLLLSAYAAIGLFMSCLSSYQVVAAIATFAVFALLNFMGGLWQDYDFLRDLTGYLSISGRTENMIFGLLNTRDILYYLLITALFLCFAWFRLQGERASVGRWIAIGKYCLVVVVVLVIGYFAAAPGNIGYWDTTRTRMNTLSVNAQETLKAIGKEPLEVTTYVNLLDPTYYAGRPAGRNTDKRRWERYLRFKPNIQLNYVYYYDSTYTEYVYKSNKGLSLDDMARKFSKSHKIDLARFKTPAEIQQLVNLRPEKNRLVMHLKFKGKSTFLRTFEDMQFWPSETEVTAALRRLTVPLPVIAFLQGEEERRIDRLGDRHYKLATSEVNVRTSLLNQGFDSKDLYLKGEEEIPEGLTALVIADPRAAFAPEVLQKIQRYIDKGGNLLLAGEPGKQDILNPILQGLGVRLMDGIVVQGDTEFSPDEVKSFVTSLGTEFGRKVTQLHREEVPVNTRNVAGLVYTGTSNFNVRELLHTNAELTWNKTGKLALDSADIVYNPAAGDVKQAIPTALALTRNINGREQRILVTGDADFLSNVELGKSYSKFGNANFYQGFLGWFTYGQFPIEPTWPAPVDNAVTIKGTSITPLRWIMLGVIPAIGLLMGTVLLIRRKRK</sequence>
<feature type="transmembrane region" description="Helical" evidence="1">
    <location>
        <begin position="231"/>
        <end position="249"/>
    </location>
</feature>
<keyword evidence="1" id="KW-1133">Transmembrane helix</keyword>
<evidence type="ECO:0000259" key="2">
    <source>
        <dbReference type="Pfam" id="PF09822"/>
    </source>
</evidence>
<feature type="domain" description="ABC-type uncharacterised transport system" evidence="2">
    <location>
        <begin position="454"/>
        <end position="701"/>
    </location>
</feature>
<reference evidence="3 4" key="1">
    <citation type="submission" date="2024-06" db="EMBL/GenBank/DDBJ databases">
        <title>Chitinophaga defluvii sp. nov., isolated from municipal sewage.</title>
        <authorList>
            <person name="Zhang L."/>
        </authorList>
    </citation>
    <scope>NUCLEOTIDE SEQUENCE [LARGE SCALE GENOMIC DNA]</scope>
    <source>
        <strain evidence="3 4">H8</strain>
    </source>
</reference>
<dbReference type="EMBL" id="JBEXAC010000002">
    <property type="protein sequence ID" value="MET7000121.1"/>
    <property type="molecule type" value="Genomic_DNA"/>
</dbReference>
<dbReference type="InterPro" id="IPR019196">
    <property type="entry name" value="ABC_transp_unknown"/>
</dbReference>
<name>A0ABV2TAW3_9BACT</name>
<accession>A0ABV2TAW3</accession>
<comment type="caution">
    <text evidence="3">The sequence shown here is derived from an EMBL/GenBank/DDBJ whole genome shotgun (WGS) entry which is preliminary data.</text>
</comment>
<dbReference type="Pfam" id="PF12679">
    <property type="entry name" value="ABC2_membrane_2"/>
    <property type="match status" value="1"/>
</dbReference>
<feature type="transmembrane region" description="Helical" evidence="1">
    <location>
        <begin position="117"/>
        <end position="141"/>
    </location>
</feature>
<evidence type="ECO:0000313" key="4">
    <source>
        <dbReference type="Proteomes" id="UP001549749"/>
    </source>
</evidence>
<proteinExistence type="predicted"/>
<keyword evidence="1" id="KW-0812">Transmembrane</keyword>
<feature type="transmembrane region" description="Helical" evidence="1">
    <location>
        <begin position="743"/>
        <end position="762"/>
    </location>
</feature>
<feature type="transmembrane region" description="Helical" evidence="1">
    <location>
        <begin position="12"/>
        <end position="37"/>
    </location>
</feature>
<keyword evidence="1" id="KW-0472">Membrane</keyword>
<protein>
    <submittedName>
        <fullName evidence="3">Gldg family protein</fullName>
    </submittedName>
</protein>
<dbReference type="PANTHER" id="PTHR37305:SF1">
    <property type="entry name" value="MEMBRANE PROTEIN"/>
    <property type="match status" value="1"/>
</dbReference>
<dbReference type="Proteomes" id="UP001549749">
    <property type="component" value="Unassembled WGS sequence"/>
</dbReference>
<feature type="transmembrane region" description="Helical" evidence="1">
    <location>
        <begin position="147"/>
        <end position="167"/>
    </location>
</feature>
<dbReference type="RefSeq" id="WP_354662681.1">
    <property type="nucleotide sequence ID" value="NZ_JBEXAC010000002.1"/>
</dbReference>
<feature type="transmembrane region" description="Helical" evidence="1">
    <location>
        <begin position="179"/>
        <end position="199"/>
    </location>
</feature>